<evidence type="ECO:0000259" key="1">
    <source>
        <dbReference type="SMART" id="SM00642"/>
    </source>
</evidence>
<evidence type="ECO:0000313" key="2">
    <source>
        <dbReference type="EMBL" id="MBM7561687.1"/>
    </source>
</evidence>
<feature type="domain" description="Glycosyl hydrolase family 13 catalytic" evidence="1">
    <location>
        <begin position="59"/>
        <end position="490"/>
    </location>
</feature>
<dbReference type="EC" id="2.4.1.4" evidence="2"/>
<keyword evidence="3" id="KW-1185">Reference proteome</keyword>
<organism evidence="2 3">
    <name type="scientific">Fusibacter tunisiensis</name>
    <dbReference type="NCBI Taxonomy" id="1008308"/>
    <lineage>
        <taxon>Bacteria</taxon>
        <taxon>Bacillati</taxon>
        <taxon>Bacillota</taxon>
        <taxon>Clostridia</taxon>
        <taxon>Eubacteriales</taxon>
        <taxon>Eubacteriales Family XII. Incertae Sedis</taxon>
        <taxon>Fusibacter</taxon>
    </lineage>
</organism>
<comment type="caution">
    <text evidence="2">The sequence shown here is derived from an EMBL/GenBank/DDBJ whole genome shotgun (WGS) entry which is preliminary data.</text>
</comment>
<dbReference type="RefSeq" id="WP_204663434.1">
    <property type="nucleotide sequence ID" value="NZ_JAFBDT010000007.1"/>
</dbReference>
<dbReference type="Proteomes" id="UP000767854">
    <property type="component" value="Unassembled WGS sequence"/>
</dbReference>
<sequence>MDINRIKKNYLSLYPGDIEAFESLKSMMKQYAKRRSTKLVNRDVEGVRWIHSNDTVGIMLYVDLFSGDLEALKEKASYFKSLGINLVHLMPLLKPRAGENDGGYAVSNYREIDPRLGTMAVFQEVVNHFHENGIRVCIDYVLNHTADDHEWALQAKDGNQFYEDFYHVFEMEGIPKEYEKTMPEVFPKVAPGNFTYLESMDRWVMTTFYPYQWDLNYNNAHVFNAMAENLLFLCNIGIDMVRLDAVPYVWKRLETTCRNLPEAHIILNLLREICHEVAPSTALLGEAIMAPDTIATYFGTDERLECHALYNASYMVELWNTLATRDTRHLQLMPEYKVPEGSVWINYARCHDDIGWGLNERNLKHLGFDPTAHKSYLIDFYLGSFKDSFSKGALYEFNPVTLDARNSGTLASLCGLEKAIDLKSRYGIELAIKRILLIHAAFIFRKGIPMLYSGDEVGQINNYDYLKDDYKKHDSRWLHRQVFDWDVLSRLEDRLTPEGAVNYGIREIIQCRKSITGASEVIREIVFHQTNSKIFIIQQELSDSPEKILLMFNFSEDRQWLNLNELKRYGASGKHHDFIQKRDIDLEEDTLLFGPYEFFVIKM</sequence>
<dbReference type="GO" id="GO:0047669">
    <property type="term" value="F:amylosucrase activity"/>
    <property type="evidence" value="ECO:0007669"/>
    <property type="project" value="UniProtKB-EC"/>
</dbReference>
<dbReference type="Gene3D" id="3.20.20.80">
    <property type="entry name" value="Glycosidases"/>
    <property type="match status" value="1"/>
</dbReference>
<dbReference type="Gene3D" id="3.90.400.10">
    <property type="entry name" value="Oligo-1,6-glucosidase, Domain 2"/>
    <property type="match status" value="1"/>
</dbReference>
<reference evidence="2 3" key="1">
    <citation type="submission" date="2021-01" db="EMBL/GenBank/DDBJ databases">
        <title>Genomic Encyclopedia of Type Strains, Phase IV (KMG-IV): sequencing the most valuable type-strain genomes for metagenomic binning, comparative biology and taxonomic classification.</title>
        <authorList>
            <person name="Goeker M."/>
        </authorList>
    </citation>
    <scope>NUCLEOTIDE SEQUENCE [LARGE SCALE GENOMIC DNA]</scope>
    <source>
        <strain evidence="2 3">DSM 24436</strain>
    </source>
</reference>
<dbReference type="InterPro" id="IPR013780">
    <property type="entry name" value="Glyco_hydro_b"/>
</dbReference>
<dbReference type="InterPro" id="IPR017853">
    <property type="entry name" value="GH"/>
</dbReference>
<protein>
    <submittedName>
        <fullName evidence="2">Amylosucrase</fullName>
        <ecNumber evidence="2">2.4.1.4</ecNumber>
    </submittedName>
</protein>
<evidence type="ECO:0000313" key="3">
    <source>
        <dbReference type="Proteomes" id="UP000767854"/>
    </source>
</evidence>
<accession>A0ABS2MQM1</accession>
<dbReference type="PANTHER" id="PTHR10357">
    <property type="entry name" value="ALPHA-AMYLASE FAMILY MEMBER"/>
    <property type="match status" value="1"/>
</dbReference>
<gene>
    <name evidence="2" type="ORF">JOC49_001228</name>
</gene>
<dbReference type="SUPFAM" id="SSF51445">
    <property type="entry name" value="(Trans)glycosidases"/>
    <property type="match status" value="1"/>
</dbReference>
<dbReference type="Gene3D" id="2.60.40.1180">
    <property type="entry name" value="Golgi alpha-mannosidase II"/>
    <property type="match status" value="1"/>
</dbReference>
<keyword evidence="2" id="KW-0808">Transferase</keyword>
<dbReference type="EMBL" id="JAFBDT010000007">
    <property type="protein sequence ID" value="MBM7561687.1"/>
    <property type="molecule type" value="Genomic_DNA"/>
</dbReference>
<dbReference type="InterPro" id="IPR045857">
    <property type="entry name" value="O16G_dom_2"/>
</dbReference>
<dbReference type="InterPro" id="IPR006047">
    <property type="entry name" value="GH13_cat_dom"/>
</dbReference>
<dbReference type="Pfam" id="PF00128">
    <property type="entry name" value="Alpha-amylase"/>
    <property type="match status" value="1"/>
</dbReference>
<name>A0ABS2MQM1_9FIRM</name>
<keyword evidence="2" id="KW-0328">Glycosyltransferase</keyword>
<dbReference type="SMART" id="SM00642">
    <property type="entry name" value="Aamy"/>
    <property type="match status" value="1"/>
</dbReference>
<dbReference type="PANTHER" id="PTHR10357:SF213">
    <property type="entry name" value="ALPHA AMYLASE CATALYTIC REGION"/>
    <property type="match status" value="1"/>
</dbReference>
<proteinExistence type="predicted"/>